<evidence type="ECO:0000313" key="3">
    <source>
        <dbReference type="Proteomes" id="UP000186819"/>
    </source>
</evidence>
<evidence type="ECO:0000313" key="2">
    <source>
        <dbReference type="EMBL" id="SIR45141.1"/>
    </source>
</evidence>
<sequence length="429" mass="46572">MPGTPWMAHEWLSEVLLASVHDILGWTGLVVLVALVFAGTLAYLARFLLSRMEPIYALLLTAFAAGMLMGHLLVRPHVLVWPFLAVWVGTLVNAGEYRRNPPWWALLLMPLWANLHGSFILGIGLGAVLALDAVMSLPADKRRNSVLPWAAFVGLSALAALVTPWGWNGLVFPFQVSSMELALKVIDEWRSADFQQLQTLELWLLLVLALACSGRMRLPLIRLILVLGLAHLALKHQRHVSLLGLVSPFLIAASFAGAGRETKDTKRDAEFLDRMFAAFAVPARRGAIAVAGLLAAVMIGAVFQSREFSPLAKSTPDAAVDAAIRAGATGSVLNSYNFGGYLIYRGIPVFIDGRADMYGDGFLKRYIDAVGLADTNALEMLLADYRIGWTLLDAGAPAVALLDRLPGWRRVHTDGVAVAHIKESVAVTQ</sequence>
<name>A0A1N7B1E2_9RHOO</name>
<keyword evidence="1" id="KW-0472">Membrane</keyword>
<organism evidence="2 3">
    <name type="scientific">Aromatoleum tolulyticum</name>
    <dbReference type="NCBI Taxonomy" id="34027"/>
    <lineage>
        <taxon>Bacteria</taxon>
        <taxon>Pseudomonadati</taxon>
        <taxon>Pseudomonadota</taxon>
        <taxon>Betaproteobacteria</taxon>
        <taxon>Rhodocyclales</taxon>
        <taxon>Rhodocyclaceae</taxon>
        <taxon>Aromatoleum</taxon>
    </lineage>
</organism>
<gene>
    <name evidence="2" type="ORF">SAMN05421829_1165</name>
</gene>
<evidence type="ECO:0000256" key="1">
    <source>
        <dbReference type="SAM" id="Phobius"/>
    </source>
</evidence>
<feature type="transmembrane region" description="Helical" evidence="1">
    <location>
        <begin position="279"/>
        <end position="303"/>
    </location>
</feature>
<feature type="transmembrane region" description="Helical" evidence="1">
    <location>
        <begin position="240"/>
        <end position="259"/>
    </location>
</feature>
<dbReference type="Proteomes" id="UP000186819">
    <property type="component" value="Unassembled WGS sequence"/>
</dbReference>
<keyword evidence="3" id="KW-1185">Reference proteome</keyword>
<keyword evidence="1" id="KW-0812">Transmembrane</keyword>
<keyword evidence="1" id="KW-1133">Transmembrane helix</keyword>
<dbReference type="STRING" id="34027.SAMN05421829_1165"/>
<feature type="transmembrane region" description="Helical" evidence="1">
    <location>
        <begin position="202"/>
        <end position="228"/>
    </location>
</feature>
<feature type="transmembrane region" description="Helical" evidence="1">
    <location>
        <begin position="56"/>
        <end position="74"/>
    </location>
</feature>
<dbReference type="AlphaFoldDB" id="A0A1N7B1E2"/>
<feature type="transmembrane region" description="Helical" evidence="1">
    <location>
        <begin position="23"/>
        <end position="44"/>
    </location>
</feature>
<accession>A0A1N7B1E2</accession>
<dbReference type="EMBL" id="FTMD01000016">
    <property type="protein sequence ID" value="SIR45141.1"/>
    <property type="molecule type" value="Genomic_DNA"/>
</dbReference>
<protein>
    <submittedName>
        <fullName evidence="2">Uncharacterized protein</fullName>
    </submittedName>
</protein>
<feature type="transmembrane region" description="Helical" evidence="1">
    <location>
        <begin position="146"/>
        <end position="167"/>
    </location>
</feature>
<reference evidence="3" key="1">
    <citation type="submission" date="2017-01" db="EMBL/GenBank/DDBJ databases">
        <authorList>
            <person name="Varghese N."/>
            <person name="Submissions S."/>
        </authorList>
    </citation>
    <scope>NUCLEOTIDE SEQUENCE [LARGE SCALE GENOMIC DNA]</scope>
    <source>
        <strain evidence="3">ATCC 51758</strain>
    </source>
</reference>
<feature type="transmembrane region" description="Helical" evidence="1">
    <location>
        <begin position="111"/>
        <end position="134"/>
    </location>
</feature>
<proteinExistence type="predicted"/>